<dbReference type="SUPFAM" id="SSF57667">
    <property type="entry name" value="beta-beta-alpha zinc fingers"/>
    <property type="match status" value="1"/>
</dbReference>
<feature type="region of interest" description="Disordered" evidence="9">
    <location>
        <begin position="1"/>
        <end position="20"/>
    </location>
</feature>
<keyword evidence="4 8" id="KW-0863">Zinc-finger</keyword>
<protein>
    <submittedName>
        <fullName evidence="11">Zinc finger protein 732</fullName>
    </submittedName>
</protein>
<sequence length="174" mass="20126">MATNQMLVKPHNQNFPTYNHRTVKVEPPDCERHSDEDDQDLFDASKFCETILEEFQNGDLRDICRSVTDWQDIECLRNFIRIAPKPENVKDITACLLNLKRKTDALRQSKSSSKPKKTYPCDICGKVFGWPTDLKRHALIHSGLRPFSCPHCDSSFNRSCLLRKHMSKLHPGLK</sequence>
<accession>A0A8D8VNK5</accession>
<dbReference type="Gene3D" id="3.30.160.60">
    <property type="entry name" value="Classic Zinc Finger"/>
    <property type="match status" value="2"/>
</dbReference>
<keyword evidence="5" id="KW-0862">Zinc</keyword>
<name>A0A8D8VNK5_9HEMI</name>
<dbReference type="GO" id="GO:0005634">
    <property type="term" value="C:nucleus"/>
    <property type="evidence" value="ECO:0007669"/>
    <property type="project" value="UniProtKB-SubCell"/>
</dbReference>
<dbReference type="InterPro" id="IPR036236">
    <property type="entry name" value="Znf_C2H2_sf"/>
</dbReference>
<dbReference type="Pfam" id="PF00096">
    <property type="entry name" value="zf-C2H2"/>
    <property type="match status" value="2"/>
</dbReference>
<keyword evidence="2" id="KW-0479">Metal-binding</keyword>
<feature type="domain" description="C2H2-type" evidence="10">
    <location>
        <begin position="119"/>
        <end position="146"/>
    </location>
</feature>
<keyword evidence="7" id="KW-0539">Nucleus</keyword>
<dbReference type="PROSITE" id="PS50157">
    <property type="entry name" value="ZINC_FINGER_C2H2_2"/>
    <property type="match status" value="2"/>
</dbReference>
<dbReference type="EMBL" id="HBUF01310760">
    <property type="protein sequence ID" value="CAG6693076.1"/>
    <property type="molecule type" value="Transcribed_RNA"/>
</dbReference>
<feature type="domain" description="C2H2-type" evidence="10">
    <location>
        <begin position="147"/>
        <end position="174"/>
    </location>
</feature>
<reference evidence="11" key="1">
    <citation type="submission" date="2021-05" db="EMBL/GenBank/DDBJ databases">
        <authorList>
            <person name="Alioto T."/>
            <person name="Alioto T."/>
            <person name="Gomez Garrido J."/>
        </authorList>
    </citation>
    <scope>NUCLEOTIDE SEQUENCE</scope>
</reference>
<evidence type="ECO:0000256" key="4">
    <source>
        <dbReference type="ARBA" id="ARBA00022771"/>
    </source>
</evidence>
<dbReference type="EMBL" id="HBUF01069156">
    <property type="protein sequence ID" value="CAG6628862.1"/>
    <property type="molecule type" value="Transcribed_RNA"/>
</dbReference>
<organism evidence="11">
    <name type="scientific">Cacopsylla melanoneura</name>
    <dbReference type="NCBI Taxonomy" id="428564"/>
    <lineage>
        <taxon>Eukaryota</taxon>
        <taxon>Metazoa</taxon>
        <taxon>Ecdysozoa</taxon>
        <taxon>Arthropoda</taxon>
        <taxon>Hexapoda</taxon>
        <taxon>Insecta</taxon>
        <taxon>Pterygota</taxon>
        <taxon>Neoptera</taxon>
        <taxon>Paraneoptera</taxon>
        <taxon>Hemiptera</taxon>
        <taxon>Sternorrhyncha</taxon>
        <taxon>Psylloidea</taxon>
        <taxon>Psyllidae</taxon>
        <taxon>Psyllinae</taxon>
        <taxon>Cacopsylla</taxon>
    </lineage>
</organism>
<dbReference type="GO" id="GO:0010468">
    <property type="term" value="P:regulation of gene expression"/>
    <property type="evidence" value="ECO:0007669"/>
    <property type="project" value="TreeGrafter"/>
</dbReference>
<keyword evidence="3" id="KW-0677">Repeat</keyword>
<evidence type="ECO:0000256" key="7">
    <source>
        <dbReference type="ARBA" id="ARBA00023242"/>
    </source>
</evidence>
<proteinExistence type="predicted"/>
<dbReference type="InterPro" id="IPR050331">
    <property type="entry name" value="Zinc_finger"/>
</dbReference>
<dbReference type="PROSITE" id="PS00028">
    <property type="entry name" value="ZINC_FINGER_C2H2_1"/>
    <property type="match status" value="2"/>
</dbReference>
<dbReference type="SMART" id="SM00355">
    <property type="entry name" value="ZnF_C2H2"/>
    <property type="match status" value="2"/>
</dbReference>
<dbReference type="EMBL" id="HBUF01069157">
    <property type="protein sequence ID" value="CAG6628863.1"/>
    <property type="molecule type" value="Transcribed_RNA"/>
</dbReference>
<dbReference type="FunFam" id="3.30.160.60:FF:000446">
    <property type="entry name" value="Zinc finger protein"/>
    <property type="match status" value="1"/>
</dbReference>
<dbReference type="PANTHER" id="PTHR16515">
    <property type="entry name" value="PR DOMAIN ZINC FINGER PROTEIN"/>
    <property type="match status" value="1"/>
</dbReference>
<dbReference type="InterPro" id="IPR013087">
    <property type="entry name" value="Znf_C2H2_type"/>
</dbReference>
<comment type="subcellular location">
    <subcellularLocation>
        <location evidence="1">Nucleus</location>
    </subcellularLocation>
</comment>
<evidence type="ECO:0000256" key="9">
    <source>
        <dbReference type="SAM" id="MobiDB-lite"/>
    </source>
</evidence>
<dbReference type="PANTHER" id="PTHR16515:SF49">
    <property type="entry name" value="GASTRULA ZINC FINGER PROTEIN XLCGF49.1-LIKE-RELATED"/>
    <property type="match status" value="1"/>
</dbReference>
<dbReference type="GO" id="GO:0003677">
    <property type="term" value="F:DNA binding"/>
    <property type="evidence" value="ECO:0007669"/>
    <property type="project" value="UniProtKB-KW"/>
</dbReference>
<dbReference type="AlphaFoldDB" id="A0A8D8VNK5"/>
<evidence type="ECO:0000256" key="1">
    <source>
        <dbReference type="ARBA" id="ARBA00004123"/>
    </source>
</evidence>
<evidence type="ECO:0000313" key="11">
    <source>
        <dbReference type="EMBL" id="CAG6628863.1"/>
    </source>
</evidence>
<keyword evidence="6" id="KW-0238">DNA-binding</keyword>
<dbReference type="EMBL" id="HBUF01310759">
    <property type="protein sequence ID" value="CAG6693075.1"/>
    <property type="molecule type" value="Transcribed_RNA"/>
</dbReference>
<evidence type="ECO:0000259" key="10">
    <source>
        <dbReference type="PROSITE" id="PS50157"/>
    </source>
</evidence>
<dbReference type="GO" id="GO:0008270">
    <property type="term" value="F:zinc ion binding"/>
    <property type="evidence" value="ECO:0007669"/>
    <property type="project" value="UniProtKB-KW"/>
</dbReference>
<evidence type="ECO:0000256" key="6">
    <source>
        <dbReference type="ARBA" id="ARBA00023125"/>
    </source>
</evidence>
<evidence type="ECO:0000256" key="8">
    <source>
        <dbReference type="PROSITE-ProRule" id="PRU00042"/>
    </source>
</evidence>
<evidence type="ECO:0000256" key="2">
    <source>
        <dbReference type="ARBA" id="ARBA00022723"/>
    </source>
</evidence>
<evidence type="ECO:0000256" key="5">
    <source>
        <dbReference type="ARBA" id="ARBA00022833"/>
    </source>
</evidence>
<evidence type="ECO:0000256" key="3">
    <source>
        <dbReference type="ARBA" id="ARBA00022737"/>
    </source>
</evidence>